<dbReference type="GeneTree" id="ENSGT00390000016901"/>
<evidence type="ECO:0000313" key="3">
    <source>
        <dbReference type="Ensembl" id="ENSXETP00000108933"/>
    </source>
</evidence>
<sequence length="387" mass="43478">MSSVPEWVLISLIGVLIVLLLLTLFGLAVYSGLLTEVEVRAGPPPIRGVVLAYKFRVGPYDESGNLYTENVSLAPKLVSIGVYYDNPMKVPVEFCRYIVGSILSEGDEKPLPDHVRIFRKHGFKFCVLPEVNHAVMATFPYTTPFSIQLATTRVHPALEKYVKERKLCAHPYVEIYKGDKIIFMCPLSRQDEFYVPEMKELLRKEKGETGQPELAASEMESLLPEEILSLDLVSESPDELEGEDSQKKVHTDSERSPSESGASGSSFEELDLDGSGAAAKAHMDTSKKLGKTTESLEKERAEEDNVNSQRRFMCVVSSEYSKGYSVIIVSYIPKENQYPTRYRPRNMCSYGYRDIYCVMHAGTESYNPWQSISCLLSTYKLHSASQS</sequence>
<keyword evidence="2" id="KW-0812">Transmembrane</keyword>
<evidence type="ECO:0008006" key="4">
    <source>
        <dbReference type="Google" id="ProtNLM"/>
    </source>
</evidence>
<feature type="transmembrane region" description="Helical" evidence="2">
    <location>
        <begin position="7"/>
        <end position="30"/>
    </location>
</feature>
<dbReference type="InParanoid" id="A0A803JLW4"/>
<dbReference type="SUPFAM" id="SSF55136">
    <property type="entry name" value="Probable bacterial effector-binding domain"/>
    <property type="match status" value="1"/>
</dbReference>
<keyword evidence="2" id="KW-1133">Transmembrane helix</keyword>
<dbReference type="Bgee" id="ENSXETG00000030069">
    <property type="expression patterns" value="Expressed in egg cell and 12 other cell types or tissues"/>
</dbReference>
<proteinExistence type="predicted"/>
<dbReference type="PANTHER" id="PTHR15949">
    <property type="entry name" value="TESTIS-EXPRESSED PROTEIN 264"/>
    <property type="match status" value="1"/>
</dbReference>
<dbReference type="InterPro" id="IPR011256">
    <property type="entry name" value="Reg_factor_effector_dom_sf"/>
</dbReference>
<keyword evidence="2" id="KW-0472">Membrane</keyword>
<accession>A0A803JLW4</accession>
<reference evidence="3" key="2">
    <citation type="submission" date="2021-03" db="UniProtKB">
        <authorList>
            <consortium name="Ensembl"/>
        </authorList>
    </citation>
    <scope>IDENTIFICATION</scope>
</reference>
<dbReference type="Gene3D" id="3.20.80.10">
    <property type="entry name" value="Regulatory factor, effector binding domain"/>
    <property type="match status" value="1"/>
</dbReference>
<dbReference type="Ensembl" id="ENSXETT00000120846">
    <property type="protein sequence ID" value="ENSXETP00000108933"/>
    <property type="gene ID" value="ENSXETG00000030069"/>
</dbReference>
<organism evidence="3">
    <name type="scientific">Xenopus tropicalis</name>
    <name type="common">Western clawed frog</name>
    <name type="synonym">Silurana tropicalis</name>
    <dbReference type="NCBI Taxonomy" id="8364"/>
    <lineage>
        <taxon>Eukaryota</taxon>
        <taxon>Metazoa</taxon>
        <taxon>Chordata</taxon>
        <taxon>Craniata</taxon>
        <taxon>Vertebrata</taxon>
        <taxon>Euteleostomi</taxon>
        <taxon>Amphibia</taxon>
        <taxon>Batrachia</taxon>
        <taxon>Anura</taxon>
        <taxon>Pipoidea</taxon>
        <taxon>Pipidae</taxon>
        <taxon>Xenopodinae</taxon>
        <taxon>Xenopus</taxon>
        <taxon>Silurana</taxon>
    </lineage>
</organism>
<reference evidence="3" key="1">
    <citation type="journal article" date="2010" name="Science">
        <title>The genome of the Western clawed frog Xenopus tropicalis.</title>
        <authorList>
            <person name="Hellsten U."/>
            <person name="Harland R.M."/>
            <person name="Gilchrist M.J."/>
            <person name="Hendrix D."/>
            <person name="Jurka J."/>
            <person name="Kapitonov V."/>
            <person name="Ovcharenko I."/>
            <person name="Putnam N.H."/>
            <person name="Shu S."/>
            <person name="Taher L."/>
            <person name="Blitz I.L."/>
            <person name="Blumberg B."/>
            <person name="Dichmann D.S."/>
            <person name="Dubchak I."/>
            <person name="Amaya E."/>
            <person name="Detter J.C."/>
            <person name="Fletcher R."/>
            <person name="Gerhard D.S."/>
            <person name="Goodstein D."/>
            <person name="Graves T."/>
            <person name="Grigoriev I.V."/>
            <person name="Grimwood J."/>
            <person name="Kawashima T."/>
            <person name="Lindquist E."/>
            <person name="Lucas S.M."/>
            <person name="Mead P.E."/>
            <person name="Mitros T."/>
            <person name="Ogino H."/>
            <person name="Ohta Y."/>
            <person name="Poliakov A.V."/>
            <person name="Pollet N."/>
            <person name="Robert J."/>
            <person name="Salamov A."/>
            <person name="Sater A.K."/>
            <person name="Schmutz J."/>
            <person name="Terry A."/>
            <person name="Vize P.D."/>
            <person name="Warren W.C."/>
            <person name="Wells D."/>
            <person name="Wills A."/>
            <person name="Wilson R.K."/>
            <person name="Zimmerman L.B."/>
            <person name="Zorn A.M."/>
            <person name="Grainger R."/>
            <person name="Grammer T."/>
            <person name="Khokha M.K."/>
            <person name="Richardson P.M."/>
            <person name="Rokhsar D.S."/>
        </authorList>
    </citation>
    <scope>NUCLEOTIDE SEQUENCE [LARGE SCALE GENOMIC DNA]</scope>
    <source>
        <strain evidence="3">Nigerian</strain>
    </source>
</reference>
<evidence type="ECO:0000256" key="1">
    <source>
        <dbReference type="SAM" id="MobiDB-lite"/>
    </source>
</evidence>
<dbReference type="AlphaFoldDB" id="A0A803JLW4"/>
<protein>
    <recommendedName>
        <fullName evidence="4">Testis expressed 264, ER-phagy receptor</fullName>
    </recommendedName>
</protein>
<dbReference type="PANTHER" id="PTHR15949:SF3">
    <property type="entry name" value="TESTIS-EXPRESSED PROTEIN 264"/>
    <property type="match status" value="1"/>
</dbReference>
<evidence type="ECO:0000256" key="2">
    <source>
        <dbReference type="SAM" id="Phobius"/>
    </source>
</evidence>
<feature type="compositionally biased region" description="Low complexity" evidence="1">
    <location>
        <begin position="258"/>
        <end position="267"/>
    </location>
</feature>
<feature type="compositionally biased region" description="Basic and acidic residues" evidence="1">
    <location>
        <begin position="294"/>
        <end position="303"/>
    </location>
</feature>
<feature type="compositionally biased region" description="Basic and acidic residues" evidence="1">
    <location>
        <begin position="244"/>
        <end position="257"/>
    </location>
</feature>
<name>A0A803JLW4_XENTR</name>
<dbReference type="FunCoup" id="A0A803JLW4">
    <property type="interactions" value="716"/>
</dbReference>
<feature type="region of interest" description="Disordered" evidence="1">
    <location>
        <begin position="235"/>
        <end position="304"/>
    </location>
</feature>